<evidence type="ECO:0000259" key="11">
    <source>
        <dbReference type="PROSITE" id="PS51755"/>
    </source>
</evidence>
<dbReference type="RefSeq" id="WP_006981258.1">
    <property type="nucleotide sequence ID" value="NZ_ABVL01000012.1"/>
</dbReference>
<protein>
    <recommendedName>
        <fullName evidence="1">Phosphate regulon transcriptional regulatory protein PhoB</fullName>
    </recommendedName>
</protein>
<gene>
    <name evidence="12" type="ORF">CfE428DRAFT_3933</name>
</gene>
<dbReference type="InterPro" id="IPR039420">
    <property type="entry name" value="WalR-like"/>
</dbReference>
<sequence>MNNKLANKRILVADDEPDVLQLVSTNLKNAGYNVLKAEDGLSALEQARQTSPALIVLDLMLPEMSGLEVCKVLKRETATNRIPVIMLTAKAEEVDRIVGLELGADDYMTKPFSPRELVLRVKSVLRRASNGAEVSDRLVLGDIQIDRTRHEVTIGGKVVDFTATEFKLLALLIERRGRVQDRETLLNDVWGYETVIDTRTVDTHIRRLREKLGKSGSYIETIRGFGYRVVETEA</sequence>
<dbReference type="Gene3D" id="1.10.10.10">
    <property type="entry name" value="Winged helix-like DNA-binding domain superfamily/Winged helix DNA-binding domain"/>
    <property type="match status" value="1"/>
</dbReference>
<dbReference type="GO" id="GO:0006355">
    <property type="term" value="P:regulation of DNA-templated transcription"/>
    <property type="evidence" value="ECO:0007669"/>
    <property type="project" value="InterPro"/>
</dbReference>
<evidence type="ECO:0000256" key="2">
    <source>
        <dbReference type="ARBA" id="ARBA00022553"/>
    </source>
</evidence>
<feature type="domain" description="Response regulatory" evidence="10">
    <location>
        <begin position="9"/>
        <end position="125"/>
    </location>
</feature>
<evidence type="ECO:0000313" key="13">
    <source>
        <dbReference type="Proteomes" id="UP000005824"/>
    </source>
</evidence>
<dbReference type="Gene3D" id="3.40.50.2300">
    <property type="match status" value="1"/>
</dbReference>
<dbReference type="STRING" id="497964.CfE428DRAFT_3933"/>
<name>B4D4U5_9BACT</name>
<dbReference type="Proteomes" id="UP000005824">
    <property type="component" value="Unassembled WGS sequence"/>
</dbReference>
<dbReference type="SMART" id="SM00862">
    <property type="entry name" value="Trans_reg_C"/>
    <property type="match status" value="1"/>
</dbReference>
<dbReference type="FunFam" id="1.10.10.10:FF:000018">
    <property type="entry name" value="DNA-binding response regulator ResD"/>
    <property type="match status" value="1"/>
</dbReference>
<comment type="caution">
    <text evidence="12">The sequence shown here is derived from an EMBL/GenBank/DDBJ whole genome shotgun (WGS) entry which is preliminary data.</text>
</comment>
<dbReference type="InterPro" id="IPR011006">
    <property type="entry name" value="CheY-like_superfamily"/>
</dbReference>
<dbReference type="GO" id="GO:0000976">
    <property type="term" value="F:transcription cis-regulatory region binding"/>
    <property type="evidence" value="ECO:0007669"/>
    <property type="project" value="TreeGrafter"/>
</dbReference>
<dbReference type="GO" id="GO:0005829">
    <property type="term" value="C:cytosol"/>
    <property type="evidence" value="ECO:0007669"/>
    <property type="project" value="TreeGrafter"/>
</dbReference>
<keyword evidence="6" id="KW-0804">Transcription</keyword>
<feature type="DNA-binding region" description="OmpR/PhoB-type" evidence="9">
    <location>
        <begin position="135"/>
        <end position="231"/>
    </location>
</feature>
<evidence type="ECO:0000256" key="8">
    <source>
        <dbReference type="PROSITE-ProRule" id="PRU00169"/>
    </source>
</evidence>
<feature type="domain" description="OmpR/PhoB-type" evidence="11">
    <location>
        <begin position="135"/>
        <end position="231"/>
    </location>
</feature>
<evidence type="ECO:0000256" key="5">
    <source>
        <dbReference type="ARBA" id="ARBA00023125"/>
    </source>
</evidence>
<dbReference type="SMART" id="SM00448">
    <property type="entry name" value="REC"/>
    <property type="match status" value="1"/>
</dbReference>
<dbReference type="SUPFAM" id="SSF52172">
    <property type="entry name" value="CheY-like"/>
    <property type="match status" value="1"/>
</dbReference>
<dbReference type="Pfam" id="PF00072">
    <property type="entry name" value="Response_reg"/>
    <property type="match status" value="1"/>
</dbReference>
<dbReference type="EMBL" id="ABVL01000012">
    <property type="protein sequence ID" value="EDY18548.1"/>
    <property type="molecule type" value="Genomic_DNA"/>
</dbReference>
<evidence type="ECO:0000259" key="10">
    <source>
        <dbReference type="PROSITE" id="PS50110"/>
    </source>
</evidence>
<keyword evidence="3" id="KW-0902">Two-component regulatory system</keyword>
<evidence type="ECO:0000256" key="9">
    <source>
        <dbReference type="PROSITE-ProRule" id="PRU01091"/>
    </source>
</evidence>
<dbReference type="InterPro" id="IPR036388">
    <property type="entry name" value="WH-like_DNA-bd_sf"/>
</dbReference>
<dbReference type="GO" id="GO:0000156">
    <property type="term" value="F:phosphorelay response regulator activity"/>
    <property type="evidence" value="ECO:0007669"/>
    <property type="project" value="TreeGrafter"/>
</dbReference>
<feature type="modified residue" description="4-aspartylphosphate" evidence="8">
    <location>
        <position position="58"/>
    </location>
</feature>
<comment type="function">
    <text evidence="7">This protein is a positive regulator for the phosphate regulon. Transcription of this operon is positively regulated by PhoB and PhoR when phosphate is limited.</text>
</comment>
<dbReference type="InterPro" id="IPR001867">
    <property type="entry name" value="OmpR/PhoB-type_DNA-bd"/>
</dbReference>
<proteinExistence type="predicted"/>
<dbReference type="PANTHER" id="PTHR48111">
    <property type="entry name" value="REGULATOR OF RPOS"/>
    <property type="match status" value="1"/>
</dbReference>
<dbReference type="InterPro" id="IPR001789">
    <property type="entry name" value="Sig_transdc_resp-reg_receiver"/>
</dbReference>
<dbReference type="FunCoup" id="B4D4U5">
    <property type="interactions" value="350"/>
</dbReference>
<dbReference type="Gene3D" id="6.10.250.690">
    <property type="match status" value="1"/>
</dbReference>
<dbReference type="AlphaFoldDB" id="B4D4U5"/>
<evidence type="ECO:0000256" key="4">
    <source>
        <dbReference type="ARBA" id="ARBA00023015"/>
    </source>
</evidence>
<evidence type="ECO:0000256" key="7">
    <source>
        <dbReference type="ARBA" id="ARBA00024735"/>
    </source>
</evidence>
<dbReference type="PANTHER" id="PTHR48111:SF21">
    <property type="entry name" value="DNA-BINDING DUAL MASTER TRANSCRIPTIONAL REGULATOR RPAA"/>
    <property type="match status" value="1"/>
</dbReference>
<dbReference type="InParanoid" id="B4D4U5"/>
<organism evidence="12 13">
    <name type="scientific">Chthoniobacter flavus Ellin428</name>
    <dbReference type="NCBI Taxonomy" id="497964"/>
    <lineage>
        <taxon>Bacteria</taxon>
        <taxon>Pseudomonadati</taxon>
        <taxon>Verrucomicrobiota</taxon>
        <taxon>Spartobacteria</taxon>
        <taxon>Chthoniobacterales</taxon>
        <taxon>Chthoniobacteraceae</taxon>
        <taxon>Chthoniobacter</taxon>
    </lineage>
</organism>
<evidence type="ECO:0000256" key="6">
    <source>
        <dbReference type="ARBA" id="ARBA00023163"/>
    </source>
</evidence>
<dbReference type="CDD" id="cd00383">
    <property type="entry name" value="trans_reg_C"/>
    <property type="match status" value="1"/>
</dbReference>
<evidence type="ECO:0000256" key="1">
    <source>
        <dbReference type="ARBA" id="ARBA00013332"/>
    </source>
</evidence>
<dbReference type="PROSITE" id="PS50110">
    <property type="entry name" value="RESPONSE_REGULATORY"/>
    <property type="match status" value="1"/>
</dbReference>
<reference evidence="12 13" key="1">
    <citation type="journal article" date="2011" name="J. Bacteriol.">
        <title>Genome sequence of Chthoniobacter flavus Ellin428, an aerobic heterotrophic soil bacterium.</title>
        <authorList>
            <person name="Kant R."/>
            <person name="van Passel M.W."/>
            <person name="Palva A."/>
            <person name="Lucas S."/>
            <person name="Lapidus A."/>
            <person name="Glavina Del Rio T."/>
            <person name="Dalin E."/>
            <person name="Tice H."/>
            <person name="Bruce D."/>
            <person name="Goodwin L."/>
            <person name="Pitluck S."/>
            <person name="Larimer F.W."/>
            <person name="Land M.L."/>
            <person name="Hauser L."/>
            <person name="Sangwan P."/>
            <person name="de Vos W.M."/>
            <person name="Janssen P.H."/>
            <person name="Smidt H."/>
        </authorList>
    </citation>
    <scope>NUCLEOTIDE SEQUENCE [LARGE SCALE GENOMIC DNA]</scope>
    <source>
        <strain evidence="12 13">Ellin428</strain>
    </source>
</reference>
<dbReference type="Pfam" id="PF00486">
    <property type="entry name" value="Trans_reg_C"/>
    <property type="match status" value="1"/>
</dbReference>
<keyword evidence="5 9" id="KW-0238">DNA-binding</keyword>
<keyword evidence="13" id="KW-1185">Reference proteome</keyword>
<dbReference type="SUPFAM" id="SSF46894">
    <property type="entry name" value="C-terminal effector domain of the bipartite response regulators"/>
    <property type="match status" value="1"/>
</dbReference>
<keyword evidence="2 8" id="KW-0597">Phosphoprotein</keyword>
<dbReference type="FunFam" id="3.40.50.2300:FF:000001">
    <property type="entry name" value="DNA-binding response regulator PhoB"/>
    <property type="match status" value="1"/>
</dbReference>
<dbReference type="GO" id="GO:0032993">
    <property type="term" value="C:protein-DNA complex"/>
    <property type="evidence" value="ECO:0007669"/>
    <property type="project" value="TreeGrafter"/>
</dbReference>
<accession>B4D4U5</accession>
<evidence type="ECO:0000313" key="12">
    <source>
        <dbReference type="EMBL" id="EDY18548.1"/>
    </source>
</evidence>
<keyword evidence="4" id="KW-0805">Transcription regulation</keyword>
<evidence type="ECO:0000256" key="3">
    <source>
        <dbReference type="ARBA" id="ARBA00023012"/>
    </source>
</evidence>
<dbReference type="eggNOG" id="COG0745">
    <property type="taxonomic scope" value="Bacteria"/>
</dbReference>
<dbReference type="InterPro" id="IPR016032">
    <property type="entry name" value="Sig_transdc_resp-reg_C-effctor"/>
</dbReference>
<dbReference type="PROSITE" id="PS51755">
    <property type="entry name" value="OMPR_PHOB"/>
    <property type="match status" value="1"/>
</dbReference>